<reference evidence="2" key="2">
    <citation type="submission" date="2021-04" db="EMBL/GenBank/DDBJ databases">
        <title>Isolation and characterization of a novel species of the genus Sulfurimonas.</title>
        <authorList>
            <person name="Fukui M."/>
        </authorList>
    </citation>
    <scope>NUCLEOTIDE SEQUENCE</scope>
    <source>
        <strain evidence="2">H1576</strain>
        <plasmid evidence="2">pSULFM1</plasmid>
    </source>
</reference>
<gene>
    <name evidence="2" type="ORF">GJV85_13560</name>
</gene>
<geneLocation type="plasmid" evidence="2 3">
    <name>pSULFM1</name>
</geneLocation>
<keyword evidence="3" id="KW-1185">Reference proteome</keyword>
<feature type="coiled-coil region" evidence="1">
    <location>
        <begin position="72"/>
        <end position="106"/>
    </location>
</feature>
<dbReference type="EMBL" id="CP046073">
    <property type="protein sequence ID" value="QSZ43196.1"/>
    <property type="molecule type" value="Genomic_DNA"/>
</dbReference>
<sequence length="119" mass="13463">MAKGDSLKKFKSEQKEKTTELLQTIIEELQALGEKVTVSKVATLSGLSRANIYANYKSLFEDSAPIESKTDTKELRQGLKEKDNTLHKLRQENKALKEANTKLMDQLVMMKILVDNCNC</sequence>
<keyword evidence="1" id="KW-0175">Coiled coil</keyword>
<evidence type="ECO:0008006" key="4">
    <source>
        <dbReference type="Google" id="ProtNLM"/>
    </source>
</evidence>
<dbReference type="AlphaFoldDB" id="A0A975B2T8"/>
<evidence type="ECO:0000313" key="3">
    <source>
        <dbReference type="Proteomes" id="UP000671852"/>
    </source>
</evidence>
<protein>
    <recommendedName>
        <fullName evidence="4">Transposase</fullName>
    </recommendedName>
</protein>
<dbReference type="KEGG" id="saqt:GJV85_13560"/>
<keyword evidence="2" id="KW-0614">Plasmid</keyword>
<evidence type="ECO:0000313" key="2">
    <source>
        <dbReference type="EMBL" id="QSZ43196.1"/>
    </source>
</evidence>
<evidence type="ECO:0000256" key="1">
    <source>
        <dbReference type="SAM" id="Coils"/>
    </source>
</evidence>
<reference evidence="2" key="1">
    <citation type="submission" date="2019-11" db="EMBL/GenBank/DDBJ databases">
        <authorList>
            <person name="Kojima H."/>
        </authorList>
    </citation>
    <scope>NUCLEOTIDE SEQUENCE</scope>
    <source>
        <strain evidence="2">H1576</strain>
        <plasmid evidence="2">pSULFM1</plasmid>
    </source>
</reference>
<dbReference type="Proteomes" id="UP000671852">
    <property type="component" value="Plasmid pSULFM1"/>
</dbReference>
<proteinExistence type="predicted"/>
<organism evidence="2 3">
    <name type="scientific">Sulfurimonas aquatica</name>
    <dbReference type="NCBI Taxonomy" id="2672570"/>
    <lineage>
        <taxon>Bacteria</taxon>
        <taxon>Pseudomonadati</taxon>
        <taxon>Campylobacterota</taxon>
        <taxon>Epsilonproteobacteria</taxon>
        <taxon>Campylobacterales</taxon>
        <taxon>Sulfurimonadaceae</taxon>
        <taxon>Sulfurimonas</taxon>
    </lineage>
</organism>
<accession>A0A975B2T8</accession>
<name>A0A975B2T8_9BACT</name>
<dbReference type="RefSeq" id="WP_207563225.1">
    <property type="nucleotide sequence ID" value="NZ_CP046073.1"/>
</dbReference>